<organism evidence="2 3">
    <name type="scientific">Aliarcobacter cryaerophilus</name>
    <dbReference type="NCBI Taxonomy" id="28198"/>
    <lineage>
        <taxon>Bacteria</taxon>
        <taxon>Pseudomonadati</taxon>
        <taxon>Campylobacterota</taxon>
        <taxon>Epsilonproteobacteria</taxon>
        <taxon>Campylobacterales</taxon>
        <taxon>Arcobacteraceae</taxon>
        <taxon>Aliarcobacter</taxon>
    </lineage>
</organism>
<dbReference type="Proteomes" id="UP000238811">
    <property type="component" value="Unassembled WGS sequence"/>
</dbReference>
<accession>A0A2S9TMM3</accession>
<dbReference type="Pfam" id="PF19263">
    <property type="entry name" value="DUF5906"/>
    <property type="match status" value="1"/>
</dbReference>
<feature type="domain" description="NrS-1 polymerase-like helicase" evidence="1">
    <location>
        <begin position="190"/>
        <end position="303"/>
    </location>
</feature>
<dbReference type="InterPro" id="IPR027417">
    <property type="entry name" value="P-loop_NTPase"/>
</dbReference>
<evidence type="ECO:0000259" key="1">
    <source>
        <dbReference type="Pfam" id="PF19263"/>
    </source>
</evidence>
<proteinExistence type="predicted"/>
<dbReference type="SUPFAM" id="SSF52540">
    <property type="entry name" value="P-loop containing nucleoside triphosphate hydrolases"/>
    <property type="match status" value="1"/>
</dbReference>
<gene>
    <name evidence="2" type="ORF">CJ668_08700</name>
</gene>
<evidence type="ECO:0000313" key="2">
    <source>
        <dbReference type="EMBL" id="PRN00080.1"/>
    </source>
</evidence>
<dbReference type="Gene3D" id="3.40.50.300">
    <property type="entry name" value="P-loop containing nucleotide triphosphate hydrolases"/>
    <property type="match status" value="1"/>
</dbReference>
<reference evidence="2 3" key="1">
    <citation type="submission" date="2017-09" db="EMBL/GenBank/DDBJ databases">
        <title>Reassesment of A. cryaerophilus.</title>
        <authorList>
            <person name="Perez-Cataluna A."/>
            <person name="Collado L."/>
            <person name="Salgado O."/>
            <person name="Lefinanco V."/>
            <person name="Figueras M.J."/>
        </authorList>
    </citation>
    <scope>NUCLEOTIDE SEQUENCE [LARGE SCALE GENOMIC DNA]</scope>
    <source>
        <strain evidence="2 3">LMG 10229</strain>
    </source>
</reference>
<comment type="caution">
    <text evidence="2">The sequence shown here is derived from an EMBL/GenBank/DDBJ whole genome shotgun (WGS) entry which is preliminary data.</text>
</comment>
<dbReference type="EMBL" id="NXGD01000009">
    <property type="protein sequence ID" value="PRN00080.1"/>
    <property type="molecule type" value="Genomic_DNA"/>
</dbReference>
<name>A0A2S9TMM3_9BACT</name>
<protein>
    <recommendedName>
        <fullName evidence="1">NrS-1 polymerase-like helicase domain-containing protein</fullName>
    </recommendedName>
</protein>
<sequence>MNNKNSFNHNNWLKNNDNISLSVLDENGISIYLDKKGYINYRLSPNEPHNSTKDHKSLENIFKNITGVNFDLSAFKERRKSNDEDYVEVKLSITPEDLKLVTEDIFNPFSKEEFILQANSTYKLNNFKPSVYMLLDYEFKKELKFHFENSAIGKLILHLVNYDRQRLYWIINWLAYFFQGLKKSQVALVLLGEQGAGKGIFFNEVIKPLFGEDFVKTINDKSLNTNYKGSLVENTLFFNLDEISAKNSSSASIKNFLKALVTNASITAEKKFKNLEKETPVYGQILITSNELYALEIEPSDRRFTVFSTGINLAYCNFLGFGSYEALSTSIKNELEHFAIYLKNYTVDEKIANTALNTIEKDDLIRQYQIANYKPIKLTKLQTNVIEFVEAIRSRNWNFFNIIVDEDKLQLKNEIFSDLQHNVFRVDNLLPAFKALYGNRSFSTNSELLRELQKYNLSLFGLHNTQIYIVNNEQKSFFNLIQLPIR</sequence>
<dbReference type="AlphaFoldDB" id="A0A2S9TMM3"/>
<evidence type="ECO:0000313" key="3">
    <source>
        <dbReference type="Proteomes" id="UP000238811"/>
    </source>
</evidence>
<dbReference type="InterPro" id="IPR045455">
    <property type="entry name" value="NrS-1_pol-like_helicase"/>
</dbReference>